<proteinExistence type="predicted"/>
<dbReference type="SUPFAM" id="SSF56112">
    <property type="entry name" value="Protein kinase-like (PK-like)"/>
    <property type="match status" value="1"/>
</dbReference>
<gene>
    <name evidence="3" type="ORF">PC113_g2808</name>
</gene>
<dbReference type="Gene3D" id="1.10.510.10">
    <property type="entry name" value="Transferase(Phosphotransferase) domain 1"/>
    <property type="match status" value="1"/>
</dbReference>
<dbReference type="PROSITE" id="PS00108">
    <property type="entry name" value="PROTEIN_KINASE_ST"/>
    <property type="match status" value="1"/>
</dbReference>
<reference evidence="3" key="1">
    <citation type="submission" date="2018-10" db="EMBL/GenBank/DDBJ databases">
        <title>Effector identification in a new, highly contiguous assembly of the strawberry crown rot pathogen Phytophthora cactorum.</title>
        <authorList>
            <person name="Armitage A.D."/>
            <person name="Nellist C.F."/>
            <person name="Bates H."/>
            <person name="Vickerstaff R.J."/>
            <person name="Harrison R.J."/>
        </authorList>
    </citation>
    <scope>NUCLEOTIDE SEQUENCE</scope>
    <source>
        <strain evidence="3">15-7</strain>
    </source>
</reference>
<dbReference type="SMART" id="SM00185">
    <property type="entry name" value="ARM"/>
    <property type="match status" value="9"/>
</dbReference>
<feature type="repeat" description="ARM" evidence="1">
    <location>
        <begin position="717"/>
        <end position="759"/>
    </location>
</feature>
<dbReference type="InterPro" id="IPR011009">
    <property type="entry name" value="Kinase-like_dom_sf"/>
</dbReference>
<dbReference type="InterPro" id="IPR000225">
    <property type="entry name" value="Armadillo"/>
</dbReference>
<name>A0A8T0ZWH4_9STRA</name>
<comment type="caution">
    <text evidence="3">The sequence shown here is derived from an EMBL/GenBank/DDBJ whole genome shotgun (WGS) entry which is preliminary data.</text>
</comment>
<feature type="repeat" description="ARM" evidence="1">
    <location>
        <begin position="552"/>
        <end position="594"/>
    </location>
</feature>
<dbReference type="InterPro" id="IPR008271">
    <property type="entry name" value="Ser/Thr_kinase_AS"/>
</dbReference>
<dbReference type="SUPFAM" id="SSF48371">
    <property type="entry name" value="ARM repeat"/>
    <property type="match status" value="2"/>
</dbReference>
<dbReference type="PANTHER" id="PTHR23315:SF7">
    <property type="entry name" value="U-BOX DOMAIN-CONTAINING PROTEIN 4"/>
    <property type="match status" value="1"/>
</dbReference>
<evidence type="ECO:0000313" key="3">
    <source>
        <dbReference type="EMBL" id="KAG2866496.1"/>
    </source>
</evidence>
<evidence type="ECO:0000259" key="2">
    <source>
        <dbReference type="PROSITE" id="PS50011"/>
    </source>
</evidence>
<dbReference type="InterPro" id="IPR011989">
    <property type="entry name" value="ARM-like"/>
</dbReference>
<feature type="domain" description="Protein kinase" evidence="2">
    <location>
        <begin position="1"/>
        <end position="141"/>
    </location>
</feature>
<feature type="repeat" description="ARM" evidence="1">
    <location>
        <begin position="470"/>
        <end position="506"/>
    </location>
</feature>
<dbReference type="PANTHER" id="PTHR23315">
    <property type="entry name" value="U BOX DOMAIN-CONTAINING"/>
    <property type="match status" value="1"/>
</dbReference>
<dbReference type="AlphaFoldDB" id="A0A8T0ZWH4"/>
<dbReference type="Gene3D" id="1.25.10.10">
    <property type="entry name" value="Leucine-rich Repeat Variant"/>
    <property type="match status" value="5"/>
</dbReference>
<accession>A0A8T0ZWH4</accession>
<dbReference type="Proteomes" id="UP000735874">
    <property type="component" value="Unassembled WGS sequence"/>
</dbReference>
<dbReference type="PROSITE" id="PS50176">
    <property type="entry name" value="ARM_REPEAT"/>
    <property type="match status" value="3"/>
</dbReference>
<dbReference type="Pfam" id="PF00514">
    <property type="entry name" value="Arm"/>
    <property type="match status" value="1"/>
</dbReference>
<organism evidence="3 4">
    <name type="scientific">Phytophthora cactorum</name>
    <dbReference type="NCBI Taxonomy" id="29920"/>
    <lineage>
        <taxon>Eukaryota</taxon>
        <taxon>Sar</taxon>
        <taxon>Stramenopiles</taxon>
        <taxon>Oomycota</taxon>
        <taxon>Peronosporomycetes</taxon>
        <taxon>Peronosporales</taxon>
        <taxon>Peronosporaceae</taxon>
        <taxon>Phytophthora</taxon>
    </lineage>
</organism>
<dbReference type="GO" id="GO:0005524">
    <property type="term" value="F:ATP binding"/>
    <property type="evidence" value="ECO:0007669"/>
    <property type="project" value="InterPro"/>
</dbReference>
<dbReference type="InterPro" id="IPR016024">
    <property type="entry name" value="ARM-type_fold"/>
</dbReference>
<dbReference type="EMBL" id="RCMG01000039">
    <property type="protein sequence ID" value="KAG2866496.1"/>
    <property type="molecule type" value="Genomic_DNA"/>
</dbReference>
<dbReference type="PROSITE" id="PS50011">
    <property type="entry name" value="PROTEIN_KINASE_DOM"/>
    <property type="match status" value="1"/>
</dbReference>
<sequence>MHKKRVVHGDLKLNNILVGADGQAKLSDFGLSSVSGSAAASEAAIAGGLRWRAPEYLTHAPTFASDVYSFAMCMIEAEIGNPPFAFLDDDGVRENLRDGTIPDKPDTMSSDEWDLVVSMTNVYPAKRISLLSVLEKLKRFAKQEATANPDGAPKQTFAATQSLTSAEVVQSSVVGASNRIAELLDKIAVARDDDIKQSLLKLVRECLNDDHRTLLYEADGIQILSNVLSVSEFNALRNCVEAVPKSDVVSLLNALQKGTDYEKEQALIRCVCITSRGIGGKPLGTKPVSTLLRSGSDTQKLWVQVAQALVVLVKDRDLKHNFWAAEALGNLAADNEAIRSKIARKESITALVTLIQVGNDEHKHRAAYALGEIALSKAASEMIVQNGAIPSLVGLVRVGTEQQKKTAMSLLGILLRTSYTNRAEIEREKSVAPLIALTLLGSDDQKSSAAIALQRFSSNTTVCDEIAREGGIVPLIALLQSGSDQQNEAAAGALMNLANDSETSRAEIGRKNGLVPLIRLLGTGSGGQKTNAAGALRYLALSDEIRAEICQGGVAIVIKLLREGTEELKVTAAGALKNIANNDAICGEISREGGAGLLTALLGGGTDEQKAIAAGALARLAWNNEGVRLEVQRDGAIAPLLDFIKSGTHKQKTNAADALRSLAKSDVIRAEICHYRGAERMLKLLKTGLDEQKAAAAGALESFAWNEEMNSSIVCEGGIPPLVQLLRSGNQVQKTNAAGALASILRHNGNAPGFFESGDQGAISSLIALLETGTDEQKNSAAVAVGCLTTTWDNCADIERRGGVDLLIVLSKTGTQEQKRSALNALDGTDEEKEMAAKGLEIMARTSSFTAITIVKQGGVASLVKLLRDGTDRQK</sequence>
<dbReference type="InterPro" id="IPR000719">
    <property type="entry name" value="Prot_kinase_dom"/>
</dbReference>
<dbReference type="GO" id="GO:0004672">
    <property type="term" value="F:protein kinase activity"/>
    <property type="evidence" value="ECO:0007669"/>
    <property type="project" value="InterPro"/>
</dbReference>
<protein>
    <recommendedName>
        <fullName evidence="2">Protein kinase domain-containing protein</fullName>
    </recommendedName>
</protein>
<dbReference type="Pfam" id="PF00069">
    <property type="entry name" value="Pkinase"/>
    <property type="match status" value="1"/>
</dbReference>
<evidence type="ECO:0000256" key="1">
    <source>
        <dbReference type="PROSITE-ProRule" id="PRU00259"/>
    </source>
</evidence>
<dbReference type="VEuPathDB" id="FungiDB:PC110_g1290"/>
<dbReference type="SMART" id="SM00220">
    <property type="entry name" value="S_TKc"/>
    <property type="match status" value="1"/>
</dbReference>
<evidence type="ECO:0000313" key="4">
    <source>
        <dbReference type="Proteomes" id="UP000735874"/>
    </source>
</evidence>